<evidence type="ECO:0000313" key="3">
    <source>
        <dbReference type="Proteomes" id="UP000315995"/>
    </source>
</evidence>
<sequence>MAFDLLSRRFLLTALLVTLCSVGLVACAGQQKVPKAQPMPAGKNFTGVWYSPQFEHMHLRQTGDKVSGIFTYEEGGTIEGEVDGNLLVFKWIEPGSKEKAKRTMKGRGYLQLVQDGEMTKLKGEWGYNEQATGGGPWTAEWVRELEPEDPLTLEDLEAQRD</sequence>
<reference evidence="2 3" key="1">
    <citation type="submission" date="2019-06" db="EMBL/GenBank/DDBJ databases">
        <title>Persicimonas caeni gen. nov., sp. nov., a predatory bacterium isolated from solar saltern.</title>
        <authorList>
            <person name="Wang S."/>
        </authorList>
    </citation>
    <scope>NUCLEOTIDE SEQUENCE [LARGE SCALE GENOMIC DNA]</scope>
    <source>
        <strain evidence="2 3">YN101</strain>
    </source>
</reference>
<gene>
    <name evidence="2" type="ORF">FIV42_21780</name>
</gene>
<dbReference type="RefSeq" id="WP_141199738.1">
    <property type="nucleotide sequence ID" value="NZ_CP041186.1"/>
</dbReference>
<evidence type="ECO:0000256" key="1">
    <source>
        <dbReference type="SAM" id="SignalP"/>
    </source>
</evidence>
<evidence type="ECO:0000313" key="2">
    <source>
        <dbReference type="EMBL" id="QDG53277.1"/>
    </source>
</evidence>
<protein>
    <recommendedName>
        <fullName evidence="4">Lipocalin-like domain-containing protein</fullName>
    </recommendedName>
</protein>
<dbReference type="Proteomes" id="UP000315995">
    <property type="component" value="Chromosome"/>
</dbReference>
<keyword evidence="1" id="KW-0732">Signal</keyword>
<evidence type="ECO:0008006" key="4">
    <source>
        <dbReference type="Google" id="ProtNLM"/>
    </source>
</evidence>
<proteinExistence type="predicted"/>
<dbReference type="AlphaFoldDB" id="A0A4Y6PZ47"/>
<accession>A0A5B8YFS3</accession>
<dbReference type="OrthoDB" id="5506174at2"/>
<dbReference type="EMBL" id="CP041186">
    <property type="protein sequence ID" value="QDG53277.1"/>
    <property type="molecule type" value="Genomic_DNA"/>
</dbReference>
<feature type="chain" id="PRO_5030106727" description="Lipocalin-like domain-containing protein" evidence="1">
    <location>
        <begin position="29"/>
        <end position="161"/>
    </location>
</feature>
<accession>A0A4Y6PZ47</accession>
<feature type="signal peptide" evidence="1">
    <location>
        <begin position="1"/>
        <end position="28"/>
    </location>
</feature>
<name>A0A4Y6PZ47_PERCE</name>
<keyword evidence="3" id="KW-1185">Reference proteome</keyword>
<organism evidence="2 3">
    <name type="scientific">Persicimonas caeni</name>
    <dbReference type="NCBI Taxonomy" id="2292766"/>
    <lineage>
        <taxon>Bacteria</taxon>
        <taxon>Deltaproteobacteria</taxon>
        <taxon>Bradymonadales</taxon>
        <taxon>Bradymonadaceae</taxon>
        <taxon>Persicimonas</taxon>
    </lineage>
</organism>